<dbReference type="InterPro" id="IPR033992">
    <property type="entry name" value="NKR-like_CTLD"/>
</dbReference>
<evidence type="ECO:0000259" key="7">
    <source>
        <dbReference type="PROSITE" id="PS50041"/>
    </source>
</evidence>
<keyword evidence="3" id="KW-0735">Signal-anchor</keyword>
<dbReference type="SMART" id="SM00034">
    <property type="entry name" value="CLECT"/>
    <property type="match status" value="1"/>
</dbReference>
<dbReference type="GO" id="GO:0005886">
    <property type="term" value="C:plasma membrane"/>
    <property type="evidence" value="ECO:0007669"/>
    <property type="project" value="TreeGrafter"/>
</dbReference>
<evidence type="ECO:0000256" key="6">
    <source>
        <dbReference type="SAM" id="Phobius"/>
    </source>
</evidence>
<evidence type="ECO:0000313" key="9">
    <source>
        <dbReference type="Proteomes" id="UP001066276"/>
    </source>
</evidence>
<evidence type="ECO:0000256" key="4">
    <source>
        <dbReference type="ARBA" id="ARBA00022989"/>
    </source>
</evidence>
<dbReference type="InterPro" id="IPR051527">
    <property type="entry name" value="KLR_subfamily_B"/>
</dbReference>
<evidence type="ECO:0000313" key="8">
    <source>
        <dbReference type="EMBL" id="KAJ1122210.1"/>
    </source>
</evidence>
<dbReference type="InterPro" id="IPR016186">
    <property type="entry name" value="C-type_lectin-like/link_sf"/>
</dbReference>
<dbReference type="Pfam" id="PF00059">
    <property type="entry name" value="Lectin_C"/>
    <property type="match status" value="1"/>
</dbReference>
<dbReference type="PANTHER" id="PTHR46784">
    <property type="entry name" value="KILLER CELL LECTIN-LIKE RECEPTOR SUBFAMILY B MEMBER 1"/>
    <property type="match status" value="1"/>
</dbReference>
<organism evidence="8 9">
    <name type="scientific">Pleurodeles waltl</name>
    <name type="common">Iberian ribbed newt</name>
    <dbReference type="NCBI Taxonomy" id="8319"/>
    <lineage>
        <taxon>Eukaryota</taxon>
        <taxon>Metazoa</taxon>
        <taxon>Chordata</taxon>
        <taxon>Craniata</taxon>
        <taxon>Vertebrata</taxon>
        <taxon>Euteleostomi</taxon>
        <taxon>Amphibia</taxon>
        <taxon>Batrachia</taxon>
        <taxon>Caudata</taxon>
        <taxon>Salamandroidea</taxon>
        <taxon>Salamandridae</taxon>
        <taxon>Pleurodelinae</taxon>
        <taxon>Pleurodeles</taxon>
    </lineage>
</organism>
<dbReference type="InterPro" id="IPR016187">
    <property type="entry name" value="CTDL_fold"/>
</dbReference>
<name>A0AAV7PAG3_PLEWA</name>
<proteinExistence type="predicted"/>
<feature type="transmembrane region" description="Helical" evidence="6">
    <location>
        <begin position="41"/>
        <end position="64"/>
    </location>
</feature>
<dbReference type="PANTHER" id="PTHR46784:SF1">
    <property type="entry name" value="KILLER CELL LECTIN-LIKE RECEPTOR SUBFAMILY B MEMBER 1"/>
    <property type="match status" value="1"/>
</dbReference>
<dbReference type="GO" id="GO:0038023">
    <property type="term" value="F:signaling receptor activity"/>
    <property type="evidence" value="ECO:0007669"/>
    <property type="project" value="TreeGrafter"/>
</dbReference>
<keyword evidence="6" id="KW-0472">Membrane</keyword>
<comment type="subcellular location">
    <subcellularLocation>
        <location evidence="1">Membrane</location>
        <topology evidence="1">Single-pass type II membrane protein</topology>
    </subcellularLocation>
</comment>
<dbReference type="SUPFAM" id="SSF56436">
    <property type="entry name" value="C-type lectin-like"/>
    <property type="match status" value="1"/>
</dbReference>
<keyword evidence="5" id="KW-1015">Disulfide bond</keyword>
<evidence type="ECO:0000256" key="5">
    <source>
        <dbReference type="ARBA" id="ARBA00023157"/>
    </source>
</evidence>
<dbReference type="PROSITE" id="PS50041">
    <property type="entry name" value="C_TYPE_LECTIN_2"/>
    <property type="match status" value="1"/>
</dbReference>
<comment type="caution">
    <text evidence="8">The sequence shown here is derived from an EMBL/GenBank/DDBJ whole genome shotgun (WGS) entry which is preliminary data.</text>
</comment>
<dbReference type="Proteomes" id="UP001066276">
    <property type="component" value="Chromosome 7"/>
</dbReference>
<dbReference type="GO" id="GO:0030246">
    <property type="term" value="F:carbohydrate binding"/>
    <property type="evidence" value="ECO:0007669"/>
    <property type="project" value="UniProtKB-KW"/>
</dbReference>
<dbReference type="EMBL" id="JANPWB010000011">
    <property type="protein sequence ID" value="KAJ1122210.1"/>
    <property type="molecule type" value="Genomic_DNA"/>
</dbReference>
<dbReference type="AlphaFoldDB" id="A0AAV7PAG3"/>
<dbReference type="Gene3D" id="3.10.100.10">
    <property type="entry name" value="Mannose-Binding Protein A, subunit A"/>
    <property type="match status" value="1"/>
</dbReference>
<dbReference type="GO" id="GO:0042269">
    <property type="term" value="P:regulation of natural killer cell mediated cytotoxicity"/>
    <property type="evidence" value="ECO:0007669"/>
    <property type="project" value="TreeGrafter"/>
</dbReference>
<evidence type="ECO:0000256" key="3">
    <source>
        <dbReference type="ARBA" id="ARBA00022968"/>
    </source>
</evidence>
<dbReference type="GO" id="GO:0009986">
    <property type="term" value="C:cell surface"/>
    <property type="evidence" value="ECO:0007669"/>
    <property type="project" value="TreeGrafter"/>
</dbReference>
<keyword evidence="9" id="KW-1185">Reference proteome</keyword>
<accession>A0AAV7PAG3</accession>
<feature type="domain" description="C-type lectin" evidence="7">
    <location>
        <begin position="94"/>
        <end position="199"/>
    </location>
</feature>
<dbReference type="InterPro" id="IPR001304">
    <property type="entry name" value="C-type_lectin-like"/>
</dbReference>
<evidence type="ECO:0000256" key="1">
    <source>
        <dbReference type="ARBA" id="ARBA00004606"/>
    </source>
</evidence>
<keyword evidence="6" id="KW-0812">Transmembrane</keyword>
<sequence>MAGEVIYADIKVPAGASHSGPPRPAARRAKLQRCPHWHRPALWISGGLHIVVVIGFIGISVWAFREENETKPIKECANSSGSSSALCKVDWQLHSEKCYFFSENLKTWSQSHEECSSRNSHLAVIDDVKEMDFVTSNFKNSAWIGLFNTTPGRRWTWVNGSAYNGIKLPGSATKDGCGTVKLSSIGTDSCGTPYRYICQKDINRT</sequence>
<reference evidence="8" key="1">
    <citation type="journal article" date="2022" name="bioRxiv">
        <title>Sequencing and chromosome-scale assembly of the giantPleurodeles waltlgenome.</title>
        <authorList>
            <person name="Brown T."/>
            <person name="Elewa A."/>
            <person name="Iarovenko S."/>
            <person name="Subramanian E."/>
            <person name="Araus A.J."/>
            <person name="Petzold A."/>
            <person name="Susuki M."/>
            <person name="Suzuki K.-i.T."/>
            <person name="Hayashi T."/>
            <person name="Toyoda A."/>
            <person name="Oliveira C."/>
            <person name="Osipova E."/>
            <person name="Leigh N.D."/>
            <person name="Simon A."/>
            <person name="Yun M.H."/>
        </authorList>
    </citation>
    <scope>NUCLEOTIDE SEQUENCE</scope>
    <source>
        <strain evidence="8">20211129_DDA</strain>
        <tissue evidence="8">Liver</tissue>
    </source>
</reference>
<keyword evidence="4 6" id="KW-1133">Transmembrane helix</keyword>
<evidence type="ECO:0000256" key="2">
    <source>
        <dbReference type="ARBA" id="ARBA00022734"/>
    </source>
</evidence>
<keyword evidence="2" id="KW-0430">Lectin</keyword>
<protein>
    <recommendedName>
        <fullName evidence="7">C-type lectin domain-containing protein</fullName>
    </recommendedName>
</protein>
<dbReference type="CDD" id="cd03593">
    <property type="entry name" value="CLECT_NK_receptors_like"/>
    <property type="match status" value="1"/>
</dbReference>
<gene>
    <name evidence="8" type="ORF">NDU88_000713</name>
</gene>